<keyword evidence="3 5" id="KW-0694">RNA-binding</keyword>
<proteinExistence type="evidence at protein level"/>
<reference evidence="8" key="3">
    <citation type="submission" date="2021-05" db="UniProtKB">
        <authorList>
            <consortium name="EnsemblPlants"/>
        </authorList>
    </citation>
    <scope>IDENTIFICATION</scope>
    <source>
        <strain evidence="8">cv. B73</strain>
    </source>
</reference>
<keyword evidence="2" id="KW-0677">Repeat</keyword>
<reference evidence="9" key="1">
    <citation type="submission" date="2015-12" db="EMBL/GenBank/DDBJ databases">
        <title>Update maize B73 reference genome by single molecule sequencing technologies.</title>
        <authorList>
            <consortium name="Maize Genome Sequencing Project"/>
            <person name="Ware D."/>
        </authorList>
    </citation>
    <scope>NUCLEOTIDE SEQUENCE [LARGE SCALE GENOMIC DNA]</scope>
    <source>
        <strain evidence="9">cv. B73</strain>
    </source>
</reference>
<dbReference type="Proteomes" id="UP000007305">
    <property type="component" value="Chromosome 7"/>
</dbReference>
<dbReference type="SMART" id="SM00360">
    <property type="entry name" value="RRM"/>
    <property type="match status" value="3"/>
</dbReference>
<keyword evidence="9" id="KW-1185">Reference proteome</keyword>
<evidence type="ECO:0000256" key="6">
    <source>
        <dbReference type="SAM" id="MobiDB-lite"/>
    </source>
</evidence>
<evidence type="ECO:0000259" key="7">
    <source>
        <dbReference type="PROSITE" id="PS50102"/>
    </source>
</evidence>
<feature type="region of interest" description="Disordered" evidence="6">
    <location>
        <begin position="1"/>
        <end position="108"/>
    </location>
</feature>
<feature type="compositionally biased region" description="Pro residues" evidence="6">
    <location>
        <begin position="15"/>
        <end position="35"/>
    </location>
</feature>
<dbReference type="FunFam" id="3.30.70.330:FF:000451">
    <property type="entry name" value="Polyadenylate-binding protein RBP45C"/>
    <property type="match status" value="1"/>
</dbReference>
<dbReference type="OrthoDB" id="446113at2759"/>
<evidence type="ECO:0000313" key="8">
    <source>
        <dbReference type="EnsemblPlants" id="Zm00001eb322720_P001"/>
    </source>
</evidence>
<evidence type="ECO:0000256" key="2">
    <source>
        <dbReference type="ARBA" id="ARBA00022737"/>
    </source>
</evidence>
<dbReference type="PROSITE" id="PS50102">
    <property type="entry name" value="RRM"/>
    <property type="match status" value="3"/>
</dbReference>
<evidence type="ECO:0000256" key="3">
    <source>
        <dbReference type="ARBA" id="ARBA00022884"/>
    </source>
</evidence>
<feature type="region of interest" description="Disordered" evidence="6">
    <location>
        <begin position="287"/>
        <end position="319"/>
    </location>
</feature>
<dbReference type="CDD" id="cd12344">
    <property type="entry name" value="RRM1_SECp43_like"/>
    <property type="match status" value="1"/>
</dbReference>
<feature type="domain" description="RRM" evidence="7">
    <location>
        <begin position="209"/>
        <end position="288"/>
    </location>
</feature>
<keyword evidence="10" id="KW-1267">Proteomics identification</keyword>
<evidence type="ECO:0000256" key="5">
    <source>
        <dbReference type="PROSITE-ProRule" id="PRU00176"/>
    </source>
</evidence>
<feature type="domain" description="RRM" evidence="7">
    <location>
        <begin position="319"/>
        <end position="391"/>
    </location>
</feature>
<feature type="compositionally biased region" description="Low complexity" evidence="6">
    <location>
        <begin position="448"/>
        <end position="458"/>
    </location>
</feature>
<feature type="compositionally biased region" description="Pro residues" evidence="6">
    <location>
        <begin position="62"/>
        <end position="72"/>
    </location>
</feature>
<evidence type="ECO:0000256" key="1">
    <source>
        <dbReference type="ARBA" id="ARBA00004123"/>
    </source>
</evidence>
<reference evidence="8" key="2">
    <citation type="submission" date="2019-07" db="EMBL/GenBank/DDBJ databases">
        <authorList>
            <person name="Seetharam A."/>
            <person name="Woodhouse M."/>
            <person name="Cannon E."/>
        </authorList>
    </citation>
    <scope>NUCLEOTIDE SEQUENCE [LARGE SCALE GENOMIC DNA]</scope>
    <source>
        <strain evidence="8">cv. B73</strain>
    </source>
</reference>
<dbReference type="InterPro" id="IPR000504">
    <property type="entry name" value="RRM_dom"/>
</dbReference>
<dbReference type="SUPFAM" id="SSF54928">
    <property type="entry name" value="RNA-binding domain, RBD"/>
    <property type="match status" value="2"/>
</dbReference>
<dbReference type="AlphaFoldDB" id="A0A804QGK8"/>
<dbReference type="Pfam" id="PF00076">
    <property type="entry name" value="RRM_1"/>
    <property type="match status" value="3"/>
</dbReference>
<dbReference type="InterPro" id="IPR050825">
    <property type="entry name" value="RBM42_RBP45_47-like"/>
</dbReference>
<protein>
    <recommendedName>
        <fullName evidence="7">RRM domain-containing protein</fullName>
    </recommendedName>
</protein>
<feature type="compositionally biased region" description="Low complexity" evidence="6">
    <location>
        <begin position="36"/>
        <end position="61"/>
    </location>
</feature>
<feature type="region of interest" description="Disordered" evidence="6">
    <location>
        <begin position="448"/>
        <end position="471"/>
    </location>
</feature>
<dbReference type="PANTHER" id="PTHR47640">
    <property type="entry name" value="TRNA SELENOCYSTEINE 1-ASSOCIATED PROTEIN 1-RELATED-RELATED"/>
    <property type="match status" value="1"/>
</dbReference>
<dbReference type="InterPro" id="IPR012677">
    <property type="entry name" value="Nucleotide-bd_a/b_plait_sf"/>
</dbReference>
<feature type="region of interest" description="Disordered" evidence="6">
    <location>
        <begin position="387"/>
        <end position="410"/>
    </location>
</feature>
<dbReference type="GO" id="GO:0005634">
    <property type="term" value="C:nucleus"/>
    <property type="evidence" value="ECO:0007669"/>
    <property type="project" value="UniProtKB-SubCell"/>
</dbReference>
<dbReference type="FunFam" id="3.30.70.330:FF:002294">
    <property type="match status" value="1"/>
</dbReference>
<dbReference type="GO" id="GO:0005829">
    <property type="term" value="C:cytosol"/>
    <property type="evidence" value="ECO:0000318"/>
    <property type="project" value="GO_Central"/>
</dbReference>
<organism evidence="8 9">
    <name type="scientific">Zea mays</name>
    <name type="common">Maize</name>
    <dbReference type="NCBI Taxonomy" id="4577"/>
    <lineage>
        <taxon>Eukaryota</taxon>
        <taxon>Viridiplantae</taxon>
        <taxon>Streptophyta</taxon>
        <taxon>Embryophyta</taxon>
        <taxon>Tracheophyta</taxon>
        <taxon>Spermatophyta</taxon>
        <taxon>Magnoliopsida</taxon>
        <taxon>Liliopsida</taxon>
        <taxon>Poales</taxon>
        <taxon>Poaceae</taxon>
        <taxon>PACMAD clade</taxon>
        <taxon>Panicoideae</taxon>
        <taxon>Andropogonodae</taxon>
        <taxon>Andropogoneae</taxon>
        <taxon>Tripsacinae</taxon>
        <taxon>Zea</taxon>
    </lineage>
</organism>
<feature type="compositionally biased region" description="Low complexity" evidence="6">
    <location>
        <begin position="73"/>
        <end position="101"/>
    </location>
</feature>
<feature type="compositionally biased region" description="Polar residues" evidence="6">
    <location>
        <begin position="390"/>
        <end position="402"/>
    </location>
</feature>
<dbReference type="EnsemblPlants" id="Zm00001eb322720_T001">
    <property type="protein sequence ID" value="Zm00001eb322720_P001"/>
    <property type="gene ID" value="Zm00001eb322720"/>
</dbReference>
<dbReference type="InterPro" id="IPR035979">
    <property type="entry name" value="RBD_domain_sf"/>
</dbReference>
<dbReference type="GO" id="GO:0003729">
    <property type="term" value="F:mRNA binding"/>
    <property type="evidence" value="ECO:0000318"/>
    <property type="project" value="GO_Central"/>
</dbReference>
<gene>
    <name evidence="8" type="primary">LOC100274401</name>
</gene>
<dbReference type="FunCoup" id="A0A804QGK8">
    <property type="interactions" value="551"/>
</dbReference>
<evidence type="ECO:0007829" key="10">
    <source>
        <dbReference type="PeptideAtlas" id="A0A804QGK8"/>
    </source>
</evidence>
<dbReference type="Gramene" id="Zm00001eb322720_T001">
    <property type="protein sequence ID" value="Zm00001eb322720_P001"/>
    <property type="gene ID" value="Zm00001eb322720"/>
</dbReference>
<dbReference type="FunFam" id="3.30.70.330:FF:000103">
    <property type="entry name" value="Polyadenylate-binding protein RBP47B"/>
    <property type="match status" value="1"/>
</dbReference>
<sequence length="484" mass="54045">MQPPHQPPMNGQHSQPPPQGPVVPMPPQQQAPPLPYYQQQQAPQYYQQALPQPWGQQQQYAAPPPQYPPPPQTQHYATPPQQYAPLPQQQYAPPPQQQYAPSPYGTTPGSGEVRTLWIGDLQHWMDENYLHYNAFAAVAQQIASVKIIRNKQTGHSEGYGFIEFYSRAAAEHTLMNFNGQMMPNVEMTFKLNWASASTGDKRGDSGSDRTIFVGDLAHDVTDSMLEDVFRAKYPSVRGANVVVDRMTGWPKGFGFVRFGDLNEQARAMTEMNGMLLSTRQMRIGAAANKKNRDAQQTYATDGAYQSSKGNSSENDPNNTTVFVGGLDSNVNEEYLRQIFTPYGEISYVKIPVGKHCGFVQFTSRSCAEEAIRMLNGSQVGGQKVRLSWGRSPQNRQASQHDANNQYNGNSYYGYQQPGYEGYGYGASSAQDPSMQNYYGYSGCGNYEQQQPTQEQQLQQPPPPQHVGHGQSPLLKSYYLSIVQI</sequence>
<comment type="subcellular location">
    <subcellularLocation>
        <location evidence="1">Nucleus</location>
    </subcellularLocation>
</comment>
<evidence type="ECO:0000256" key="4">
    <source>
        <dbReference type="ARBA" id="ARBA00023242"/>
    </source>
</evidence>
<name>A0A804QGK8_MAIZE</name>
<feature type="compositionally biased region" description="Polar residues" evidence="6">
    <location>
        <begin position="294"/>
        <end position="319"/>
    </location>
</feature>
<dbReference type="Gene3D" id="3.30.70.330">
    <property type="match status" value="3"/>
</dbReference>
<evidence type="ECO:0000313" key="9">
    <source>
        <dbReference type="Proteomes" id="UP000007305"/>
    </source>
</evidence>
<dbReference type="PANTHER" id="PTHR47640:SF14">
    <property type="entry name" value="OS07G0516900 PROTEIN"/>
    <property type="match status" value="1"/>
</dbReference>
<dbReference type="InParanoid" id="A0A804QGK8"/>
<accession>A0A804QGK8</accession>
<keyword evidence="4" id="KW-0539">Nucleus</keyword>
<feature type="domain" description="RRM" evidence="7">
    <location>
        <begin position="114"/>
        <end position="196"/>
    </location>
</feature>